<feature type="region of interest" description="Disordered" evidence="1">
    <location>
        <begin position="63"/>
        <end position="92"/>
    </location>
</feature>
<dbReference type="KEGG" id="mlr:MELLADRAFT_106641"/>
<dbReference type="VEuPathDB" id="FungiDB:MELLADRAFT_106641"/>
<evidence type="ECO:0000256" key="1">
    <source>
        <dbReference type="SAM" id="MobiDB-lite"/>
    </source>
</evidence>
<evidence type="ECO:0000313" key="2">
    <source>
        <dbReference type="EMBL" id="EGG06526.1"/>
    </source>
</evidence>
<name>F4RM60_MELLP</name>
<keyword evidence="3" id="KW-1185">Reference proteome</keyword>
<evidence type="ECO:0000313" key="3">
    <source>
        <dbReference type="Proteomes" id="UP000001072"/>
    </source>
</evidence>
<dbReference type="HOGENOM" id="CLU_1825716_0_0_1"/>
<sequence length="141" mass="15706">MRKATEHMPQTGLTVGEHIHFPTKAPVCNEHGALPKNPLLNLTWFSFTQNDDTSLLRTRKSIIGKDGLPSSPKPKPKPLCAGEGRGQYGTPNGWEEEFLLSGRLRSPEEYPQPINRTALYLIAQLLREEAFALTIMEVLVG</sequence>
<dbReference type="RefSeq" id="XP_007410360.1">
    <property type="nucleotide sequence ID" value="XM_007410298.1"/>
</dbReference>
<dbReference type="EMBL" id="GL883108">
    <property type="protein sequence ID" value="EGG06526.1"/>
    <property type="molecule type" value="Genomic_DNA"/>
</dbReference>
<accession>F4RM60</accession>
<dbReference type="AlphaFoldDB" id="F4RM60"/>
<protein>
    <submittedName>
        <fullName evidence="2">Uncharacterized protein</fullName>
    </submittedName>
</protein>
<dbReference type="GeneID" id="18922953"/>
<gene>
    <name evidence="2" type="ORF">MELLADRAFT_106641</name>
</gene>
<dbReference type="InParanoid" id="F4RM60"/>
<organism evidence="3">
    <name type="scientific">Melampsora larici-populina (strain 98AG31 / pathotype 3-4-7)</name>
    <name type="common">Poplar leaf rust fungus</name>
    <dbReference type="NCBI Taxonomy" id="747676"/>
    <lineage>
        <taxon>Eukaryota</taxon>
        <taxon>Fungi</taxon>
        <taxon>Dikarya</taxon>
        <taxon>Basidiomycota</taxon>
        <taxon>Pucciniomycotina</taxon>
        <taxon>Pucciniomycetes</taxon>
        <taxon>Pucciniales</taxon>
        <taxon>Melampsoraceae</taxon>
        <taxon>Melampsora</taxon>
    </lineage>
</organism>
<dbReference type="Proteomes" id="UP000001072">
    <property type="component" value="Unassembled WGS sequence"/>
</dbReference>
<proteinExistence type="predicted"/>
<reference evidence="3" key="1">
    <citation type="journal article" date="2011" name="Proc. Natl. Acad. Sci. U.S.A.">
        <title>Obligate biotrophy features unraveled by the genomic analysis of rust fungi.</title>
        <authorList>
            <person name="Duplessis S."/>
            <person name="Cuomo C.A."/>
            <person name="Lin Y.-C."/>
            <person name="Aerts A."/>
            <person name="Tisserant E."/>
            <person name="Veneault-Fourrey C."/>
            <person name="Joly D.L."/>
            <person name="Hacquard S."/>
            <person name="Amselem J."/>
            <person name="Cantarel B.L."/>
            <person name="Chiu R."/>
            <person name="Coutinho P.M."/>
            <person name="Feau N."/>
            <person name="Field M."/>
            <person name="Frey P."/>
            <person name="Gelhaye E."/>
            <person name="Goldberg J."/>
            <person name="Grabherr M.G."/>
            <person name="Kodira C.D."/>
            <person name="Kohler A."/>
            <person name="Kuees U."/>
            <person name="Lindquist E.A."/>
            <person name="Lucas S.M."/>
            <person name="Mago R."/>
            <person name="Mauceli E."/>
            <person name="Morin E."/>
            <person name="Murat C."/>
            <person name="Pangilinan J.L."/>
            <person name="Park R."/>
            <person name="Pearson M."/>
            <person name="Quesneville H."/>
            <person name="Rouhier N."/>
            <person name="Sakthikumar S."/>
            <person name="Salamov A.A."/>
            <person name="Schmutz J."/>
            <person name="Selles B."/>
            <person name="Shapiro H."/>
            <person name="Tanguay P."/>
            <person name="Tuskan G.A."/>
            <person name="Henrissat B."/>
            <person name="Van de Peer Y."/>
            <person name="Rouze P."/>
            <person name="Ellis J.G."/>
            <person name="Dodds P.N."/>
            <person name="Schein J.E."/>
            <person name="Zhong S."/>
            <person name="Hamelin R.C."/>
            <person name="Grigoriev I.V."/>
            <person name="Szabo L.J."/>
            <person name="Martin F."/>
        </authorList>
    </citation>
    <scope>NUCLEOTIDE SEQUENCE [LARGE SCALE GENOMIC DNA]</scope>
    <source>
        <strain evidence="3">98AG31 / pathotype 3-4-7</strain>
    </source>
</reference>